<feature type="region of interest" description="Disordered" evidence="1">
    <location>
        <begin position="39"/>
        <end position="60"/>
    </location>
</feature>
<organism evidence="3 4">
    <name type="scientific">Acinetobacter thutiue</name>
    <dbReference type="NCBI Taxonomy" id="2998078"/>
    <lineage>
        <taxon>Bacteria</taxon>
        <taxon>Pseudomonadati</taxon>
        <taxon>Pseudomonadota</taxon>
        <taxon>Gammaproteobacteria</taxon>
        <taxon>Moraxellales</taxon>
        <taxon>Moraxellaceae</taxon>
        <taxon>Acinetobacter</taxon>
    </lineage>
</organism>
<evidence type="ECO:0008006" key="5">
    <source>
        <dbReference type="Google" id="ProtNLM"/>
    </source>
</evidence>
<feature type="region of interest" description="Disordered" evidence="1">
    <location>
        <begin position="220"/>
        <end position="271"/>
    </location>
</feature>
<feature type="signal peptide" evidence="2">
    <location>
        <begin position="1"/>
        <end position="24"/>
    </location>
</feature>
<dbReference type="PROSITE" id="PS51257">
    <property type="entry name" value="PROKAR_LIPOPROTEIN"/>
    <property type="match status" value="1"/>
</dbReference>
<dbReference type="RefSeq" id="WP_267981142.1">
    <property type="nucleotide sequence ID" value="NZ_JAPQKF010000005.1"/>
</dbReference>
<feature type="compositionally biased region" description="Acidic residues" evidence="1">
    <location>
        <begin position="234"/>
        <end position="253"/>
    </location>
</feature>
<gene>
    <name evidence="3" type="ORF">QTA56_11805</name>
</gene>
<protein>
    <recommendedName>
        <fullName evidence="5">Lipoprotein</fullName>
    </recommendedName>
</protein>
<keyword evidence="2" id="KW-0732">Signal</keyword>
<keyword evidence="4" id="KW-1185">Reference proteome</keyword>
<evidence type="ECO:0000256" key="1">
    <source>
        <dbReference type="SAM" id="MobiDB-lite"/>
    </source>
</evidence>
<proteinExistence type="predicted"/>
<comment type="caution">
    <text evidence="3">The sequence shown here is derived from an EMBL/GenBank/DDBJ whole genome shotgun (WGS) entry which is preliminary data.</text>
</comment>
<evidence type="ECO:0000313" key="3">
    <source>
        <dbReference type="EMBL" id="MDN0014909.1"/>
    </source>
</evidence>
<evidence type="ECO:0000256" key="2">
    <source>
        <dbReference type="SAM" id="SignalP"/>
    </source>
</evidence>
<reference evidence="3" key="1">
    <citation type="submission" date="2023-06" db="EMBL/GenBank/DDBJ databases">
        <title>Two novel species of Acinetobacter isolated from motorbike repairing workshop in Vietnam.</title>
        <authorList>
            <person name="Le N.T.T."/>
        </authorList>
    </citation>
    <scope>NUCLEOTIDE SEQUENCE</scope>
    <source>
        <strain evidence="3">VNH17</strain>
    </source>
</reference>
<dbReference type="EMBL" id="JAUDZE010000005">
    <property type="protein sequence ID" value="MDN0014909.1"/>
    <property type="molecule type" value="Genomic_DNA"/>
</dbReference>
<name>A0ABT7WQE6_9GAMM</name>
<sequence length="271" mass="30005">MNSGKNLGLVLLFCSLASAMTACGDDYHYLAANVSLGGSGSGTQKPRPGGSDATGNGKGDEDSYEYYMTIPDAVVDECLGIQRSMQFIYGDSKQPIPSGTVQELAATPLQIELRNTTPNYIFEQVPQCQQVELWSELGNVHIQSDQYLRCAAEQDSIQVLRPYETRIYEFDAKLPSDADRWKIKYTAANYSIQSSSNDLRWTRCQPLEITLPVDKIFKPKKVMDPEDAARPDEAGDSMGEEEIPVTEQEDETAPPEQPTAGKPMQKMKMAQ</sequence>
<dbReference type="Proteomes" id="UP001168524">
    <property type="component" value="Unassembled WGS sequence"/>
</dbReference>
<evidence type="ECO:0000313" key="4">
    <source>
        <dbReference type="Proteomes" id="UP001168524"/>
    </source>
</evidence>
<accession>A0ABT7WQE6</accession>
<feature type="compositionally biased region" description="Basic and acidic residues" evidence="1">
    <location>
        <begin position="220"/>
        <end position="233"/>
    </location>
</feature>
<feature type="chain" id="PRO_5046902773" description="Lipoprotein" evidence="2">
    <location>
        <begin position="25"/>
        <end position="271"/>
    </location>
</feature>